<proteinExistence type="predicted"/>
<dbReference type="EMBL" id="CP017478">
    <property type="protein sequence ID" value="AOW19259.1"/>
    <property type="molecule type" value="Genomic_DNA"/>
</dbReference>
<evidence type="ECO:0000256" key="1">
    <source>
        <dbReference type="ARBA" id="ARBA00022729"/>
    </source>
</evidence>
<dbReference type="SUPFAM" id="SSF53474">
    <property type="entry name" value="alpha/beta-Hydrolases"/>
    <property type="match status" value="1"/>
</dbReference>
<dbReference type="InterPro" id="IPR029058">
    <property type="entry name" value="AB_hydrolase_fold"/>
</dbReference>
<evidence type="ECO:0000313" key="5">
    <source>
        <dbReference type="EMBL" id="AOW19259.1"/>
    </source>
</evidence>
<evidence type="ECO:0000256" key="3">
    <source>
        <dbReference type="SAM" id="SignalP"/>
    </source>
</evidence>
<feature type="signal peptide" evidence="3">
    <location>
        <begin position="1"/>
        <end position="24"/>
    </location>
</feature>
<dbReference type="KEGG" id="lul:LPB138_00515"/>
<feature type="chain" id="PRO_5009110741" evidence="3">
    <location>
        <begin position="25"/>
        <end position="309"/>
    </location>
</feature>
<feature type="domain" description="Peptidase S9 prolyl oligopeptidase catalytic" evidence="4">
    <location>
        <begin position="175"/>
        <end position="233"/>
    </location>
</feature>
<dbReference type="STRING" id="1850246.LPB138_00515"/>
<keyword evidence="2 5" id="KW-0378">Hydrolase</keyword>
<evidence type="ECO:0000256" key="2">
    <source>
        <dbReference type="ARBA" id="ARBA00022801"/>
    </source>
</evidence>
<organism evidence="5 6">
    <name type="scientific">Urechidicola croceus</name>
    <dbReference type="NCBI Taxonomy" id="1850246"/>
    <lineage>
        <taxon>Bacteria</taxon>
        <taxon>Pseudomonadati</taxon>
        <taxon>Bacteroidota</taxon>
        <taxon>Flavobacteriia</taxon>
        <taxon>Flavobacteriales</taxon>
        <taxon>Flavobacteriaceae</taxon>
        <taxon>Urechidicola</taxon>
    </lineage>
</organism>
<dbReference type="AlphaFoldDB" id="A0A1D8P3U6"/>
<dbReference type="GO" id="GO:0006508">
    <property type="term" value="P:proteolysis"/>
    <property type="evidence" value="ECO:0007669"/>
    <property type="project" value="InterPro"/>
</dbReference>
<gene>
    <name evidence="5" type="ORF">LPB138_00515</name>
</gene>
<keyword evidence="6" id="KW-1185">Reference proteome</keyword>
<sequence length="309" mass="35658">MKMKNIFLTFLLTLVTMISSYAQKENLSSEELLRVAYISQYDNTAREYFVYLPKGYSNNPNKKWPILMFLHGNGERGNGTDELDYVMIHGPLYEAWVQKRDLPFIMIVPQLHMFDMEKLGIDYINGRSTDWIPKRLKNGVPERPQPEISQENFTGTIANDSIPSREFILKYGWNNVQEDLMSMINKTLADYNTDKNRIYLSGLSFGGYGTWYTASKNPNVFAAINPVVGYAYPELMKPIADAKIPIWNISGGKDTSVPAQYFYTGINKLKELGYHNIRLTVHEDTGHVETWRRVYGGQDIYDWLLNQSK</sequence>
<dbReference type="InterPro" id="IPR050955">
    <property type="entry name" value="Plant_Biomass_Hydrol_Est"/>
</dbReference>
<dbReference type="GO" id="GO:0008236">
    <property type="term" value="F:serine-type peptidase activity"/>
    <property type="evidence" value="ECO:0007669"/>
    <property type="project" value="InterPro"/>
</dbReference>
<dbReference type="PANTHER" id="PTHR43037">
    <property type="entry name" value="UNNAMED PRODUCT-RELATED"/>
    <property type="match status" value="1"/>
</dbReference>
<reference evidence="5 6" key="1">
    <citation type="submission" date="2016-10" db="EMBL/GenBank/DDBJ databases">
        <title>Lutibacter sp. LPB0138, isolated from marine gastropod.</title>
        <authorList>
            <person name="Kim E."/>
            <person name="Yi H."/>
        </authorList>
    </citation>
    <scope>NUCLEOTIDE SEQUENCE [LARGE SCALE GENOMIC DNA]</scope>
    <source>
        <strain evidence="5 6">LPB0138</strain>
    </source>
</reference>
<dbReference type="InterPro" id="IPR001375">
    <property type="entry name" value="Peptidase_S9_cat"/>
</dbReference>
<dbReference type="Pfam" id="PF00326">
    <property type="entry name" value="Peptidase_S9"/>
    <property type="match status" value="1"/>
</dbReference>
<dbReference type="PANTHER" id="PTHR43037:SF5">
    <property type="entry name" value="FERULOYL ESTERASE"/>
    <property type="match status" value="1"/>
</dbReference>
<keyword evidence="1 3" id="KW-0732">Signal</keyword>
<dbReference type="Gene3D" id="3.40.50.1820">
    <property type="entry name" value="alpha/beta hydrolase"/>
    <property type="match status" value="1"/>
</dbReference>
<evidence type="ECO:0000259" key="4">
    <source>
        <dbReference type="Pfam" id="PF00326"/>
    </source>
</evidence>
<dbReference type="Proteomes" id="UP000176050">
    <property type="component" value="Chromosome"/>
</dbReference>
<accession>A0A1D8P3U6</accession>
<evidence type="ECO:0000313" key="6">
    <source>
        <dbReference type="Proteomes" id="UP000176050"/>
    </source>
</evidence>
<protein>
    <submittedName>
        <fullName evidence="5">Alpha/beta hydrolase</fullName>
    </submittedName>
</protein>
<name>A0A1D8P3U6_9FLAO</name>